<dbReference type="EMBL" id="ML179182">
    <property type="protein sequence ID" value="THU96202.1"/>
    <property type="molecule type" value="Genomic_DNA"/>
</dbReference>
<organism evidence="5 6">
    <name type="scientific">Dendrothele bispora (strain CBS 962.96)</name>
    <dbReference type="NCBI Taxonomy" id="1314807"/>
    <lineage>
        <taxon>Eukaryota</taxon>
        <taxon>Fungi</taxon>
        <taxon>Dikarya</taxon>
        <taxon>Basidiomycota</taxon>
        <taxon>Agaricomycotina</taxon>
        <taxon>Agaricomycetes</taxon>
        <taxon>Agaricomycetidae</taxon>
        <taxon>Agaricales</taxon>
        <taxon>Agaricales incertae sedis</taxon>
        <taxon>Dendrothele</taxon>
    </lineage>
</organism>
<sequence length="569" mass="60713">MGSSLCSWVVLVSLASFSPVLAQTTPLSSPLGPVVDIGYAAFAGNSTSPAGQANSSVTFFGGIPFAQPPLGNLRWRTPQMLDESGVASTVTDARSWGPACIQFPATVGIGTEDCLKLNVWKPTNASEGDNLPVVVYIHGGGFYAGSPQGFPLYDWVDQHPTGLVGVSITYRLGMMGFFGGPTIPGFTSAPFTNSSESSSQDLDPQVAHMNVGLLDQRAGLEWVQRHITKFGGDPDNVSIYGESAGGASMVMQRVTAESIGFGPTRTDTEIELTFTNAAGFLGCPASGPDTLPCMRNASVGAIVSAINRTPNGFFSPVVEGQNPDAFMPDLPSRLIKGGNFSTVEFNGGHCTGDGKTFASGSPDQFQTPEDVKRIVFSRWPGVSNETQDQALALYPIGSEFPTEWDVAWNMAGQAIFTCMDWFLADALAARGVENVFSFAWNAPDTVLYNARPYLGAMHTSDLYYLFDGTNTIANAGNTFTPFNASEAVLAHEAIAFWTSFGSSGDPSSSKLAISPSWENFVSENGGRVRMQLTRGNDSVTASAMETISQDEIERCKFWMSEDVTQQTRV</sequence>
<keyword evidence="2 3" id="KW-0378">Hydrolase</keyword>
<evidence type="ECO:0000256" key="2">
    <source>
        <dbReference type="ARBA" id="ARBA00022801"/>
    </source>
</evidence>
<evidence type="ECO:0000313" key="6">
    <source>
        <dbReference type="Proteomes" id="UP000297245"/>
    </source>
</evidence>
<accession>A0A4S8M284</accession>
<evidence type="ECO:0000313" key="5">
    <source>
        <dbReference type="EMBL" id="THU96202.1"/>
    </source>
</evidence>
<evidence type="ECO:0000259" key="4">
    <source>
        <dbReference type="Pfam" id="PF00135"/>
    </source>
</evidence>
<dbReference type="AlphaFoldDB" id="A0A4S8M284"/>
<feature type="domain" description="Carboxylesterase type B" evidence="4">
    <location>
        <begin position="33"/>
        <end position="179"/>
    </location>
</feature>
<dbReference type="Pfam" id="PF00135">
    <property type="entry name" value="COesterase"/>
    <property type="match status" value="2"/>
</dbReference>
<dbReference type="PANTHER" id="PTHR11559">
    <property type="entry name" value="CARBOXYLESTERASE"/>
    <property type="match status" value="1"/>
</dbReference>
<evidence type="ECO:0000256" key="3">
    <source>
        <dbReference type="RuleBase" id="RU361235"/>
    </source>
</evidence>
<dbReference type="Proteomes" id="UP000297245">
    <property type="component" value="Unassembled WGS sequence"/>
</dbReference>
<reference evidence="5 6" key="1">
    <citation type="journal article" date="2019" name="Nat. Ecol. Evol.">
        <title>Megaphylogeny resolves global patterns of mushroom evolution.</title>
        <authorList>
            <person name="Varga T."/>
            <person name="Krizsan K."/>
            <person name="Foldi C."/>
            <person name="Dima B."/>
            <person name="Sanchez-Garcia M."/>
            <person name="Sanchez-Ramirez S."/>
            <person name="Szollosi G.J."/>
            <person name="Szarkandi J.G."/>
            <person name="Papp V."/>
            <person name="Albert L."/>
            <person name="Andreopoulos W."/>
            <person name="Angelini C."/>
            <person name="Antonin V."/>
            <person name="Barry K.W."/>
            <person name="Bougher N.L."/>
            <person name="Buchanan P."/>
            <person name="Buyck B."/>
            <person name="Bense V."/>
            <person name="Catcheside P."/>
            <person name="Chovatia M."/>
            <person name="Cooper J."/>
            <person name="Damon W."/>
            <person name="Desjardin D."/>
            <person name="Finy P."/>
            <person name="Geml J."/>
            <person name="Haridas S."/>
            <person name="Hughes K."/>
            <person name="Justo A."/>
            <person name="Karasinski D."/>
            <person name="Kautmanova I."/>
            <person name="Kiss B."/>
            <person name="Kocsube S."/>
            <person name="Kotiranta H."/>
            <person name="LaButti K.M."/>
            <person name="Lechner B.E."/>
            <person name="Liimatainen K."/>
            <person name="Lipzen A."/>
            <person name="Lukacs Z."/>
            <person name="Mihaltcheva S."/>
            <person name="Morgado L.N."/>
            <person name="Niskanen T."/>
            <person name="Noordeloos M.E."/>
            <person name="Ohm R.A."/>
            <person name="Ortiz-Santana B."/>
            <person name="Ovrebo C."/>
            <person name="Racz N."/>
            <person name="Riley R."/>
            <person name="Savchenko A."/>
            <person name="Shiryaev A."/>
            <person name="Soop K."/>
            <person name="Spirin V."/>
            <person name="Szebenyi C."/>
            <person name="Tomsovsky M."/>
            <person name="Tulloss R.E."/>
            <person name="Uehling J."/>
            <person name="Grigoriev I.V."/>
            <person name="Vagvolgyi C."/>
            <person name="Papp T."/>
            <person name="Martin F.M."/>
            <person name="Miettinen O."/>
            <person name="Hibbett D.S."/>
            <person name="Nagy L.G."/>
        </authorList>
    </citation>
    <scope>NUCLEOTIDE SEQUENCE [LARGE SCALE GENOMIC DNA]</scope>
    <source>
        <strain evidence="5 6">CBS 962.96</strain>
    </source>
</reference>
<dbReference type="EC" id="3.1.1.-" evidence="3"/>
<dbReference type="InterPro" id="IPR019826">
    <property type="entry name" value="Carboxylesterase_B_AS"/>
</dbReference>
<gene>
    <name evidence="5" type="ORF">K435DRAFT_828938</name>
</gene>
<keyword evidence="3" id="KW-0732">Signal</keyword>
<dbReference type="InterPro" id="IPR029058">
    <property type="entry name" value="AB_hydrolase_fold"/>
</dbReference>
<feature type="domain" description="Carboxylesterase type B" evidence="4">
    <location>
        <begin position="205"/>
        <end position="534"/>
    </location>
</feature>
<dbReference type="InterPro" id="IPR050309">
    <property type="entry name" value="Type-B_Carboxylest/Lipase"/>
</dbReference>
<dbReference type="PROSITE" id="PS00122">
    <property type="entry name" value="CARBOXYLESTERASE_B_1"/>
    <property type="match status" value="1"/>
</dbReference>
<dbReference type="OrthoDB" id="408631at2759"/>
<dbReference type="Gene3D" id="3.40.50.1820">
    <property type="entry name" value="alpha/beta hydrolase"/>
    <property type="match status" value="1"/>
</dbReference>
<dbReference type="SUPFAM" id="SSF53474">
    <property type="entry name" value="alpha/beta-Hydrolases"/>
    <property type="match status" value="1"/>
</dbReference>
<dbReference type="GO" id="GO:0016787">
    <property type="term" value="F:hydrolase activity"/>
    <property type="evidence" value="ECO:0007669"/>
    <property type="project" value="UniProtKB-KW"/>
</dbReference>
<proteinExistence type="inferred from homology"/>
<comment type="similarity">
    <text evidence="1 3">Belongs to the type-B carboxylesterase/lipase family.</text>
</comment>
<keyword evidence="6" id="KW-1185">Reference proteome</keyword>
<dbReference type="InterPro" id="IPR002018">
    <property type="entry name" value="CarbesteraseB"/>
</dbReference>
<evidence type="ECO:0000256" key="1">
    <source>
        <dbReference type="ARBA" id="ARBA00005964"/>
    </source>
</evidence>
<feature type="chain" id="PRO_5020842995" description="Carboxylic ester hydrolase" evidence="3">
    <location>
        <begin position="23"/>
        <end position="569"/>
    </location>
</feature>
<protein>
    <recommendedName>
        <fullName evidence="3">Carboxylic ester hydrolase</fullName>
        <ecNumber evidence="3">3.1.1.-</ecNumber>
    </recommendedName>
</protein>
<name>A0A4S8M284_DENBC</name>
<feature type="signal peptide" evidence="3">
    <location>
        <begin position="1"/>
        <end position="22"/>
    </location>
</feature>